<dbReference type="Pfam" id="PF12706">
    <property type="entry name" value="Lactamase_B_2"/>
    <property type="match status" value="1"/>
</dbReference>
<dbReference type="SMART" id="SM00849">
    <property type="entry name" value="Lactamase_B"/>
    <property type="match status" value="1"/>
</dbReference>
<dbReference type="STRING" id="1033806.HTIA_1261"/>
<dbReference type="AlphaFoldDB" id="F7PNA2"/>
<keyword evidence="6" id="KW-1185">Reference proteome</keyword>
<reference evidence="4 5" key="1">
    <citation type="journal article" date="2011" name="J. Bacteriol.">
        <title>Genome sequence of Halorhabdus tiamatea, the first archaeon isolated from a deep-sea anoxic brine lake.</title>
        <authorList>
            <person name="Antunes A."/>
            <person name="Alam I."/>
            <person name="Bajic V.B."/>
            <person name="Stingl U."/>
        </authorList>
    </citation>
    <scope>NUCLEOTIDE SEQUENCE [LARGE SCALE GENOMIC DNA]</scope>
    <source>
        <strain evidence="4 5">SARL4B</strain>
    </source>
</reference>
<dbReference type="PATRIC" id="fig|1033806.12.peg.1253"/>
<dbReference type="EMBL" id="AFNT02000001">
    <property type="protein sequence ID" value="ERJ07805.1"/>
    <property type="molecule type" value="Genomic_DNA"/>
</dbReference>
<dbReference type="Gene3D" id="3.60.15.10">
    <property type="entry name" value="Ribonuclease Z/Hydroxyacylglutathione hydrolase-like"/>
    <property type="match status" value="1"/>
</dbReference>
<dbReference type="SUPFAM" id="SSF56281">
    <property type="entry name" value="Metallo-hydrolase/oxidoreductase"/>
    <property type="match status" value="1"/>
</dbReference>
<evidence type="ECO:0000313" key="4">
    <source>
        <dbReference type="EMBL" id="ERJ07805.1"/>
    </source>
</evidence>
<accession>F7PNA2</accession>
<reference evidence="3 6" key="3">
    <citation type="journal article" date="2014" name="Environ. Microbiol.">
        <title>Halorhabdus tiamatea: proteogenomics and glycosidase activity measurements identify the first cultivated euryarchaeon from a deep-sea anoxic brine lake as potential polysaccharide degrader.</title>
        <authorList>
            <person name="Werner J."/>
            <person name="Ferrer M."/>
            <person name="Michel G."/>
            <person name="Mann A.J."/>
            <person name="Huang S."/>
            <person name="Juarez S."/>
            <person name="Ciordia S."/>
            <person name="Albar J.P."/>
            <person name="Alcaide M."/>
            <person name="La Cono V."/>
            <person name="Yakimov M.M."/>
            <person name="Antunes A."/>
            <person name="Taborda M."/>
            <person name="Da Costa M.S."/>
            <person name="Amann R.I."/>
            <person name="Gloeckner F.O."/>
            <person name="Golyshina O.V."/>
            <person name="Golyshin P.N."/>
            <person name="Teeling H."/>
        </authorList>
    </citation>
    <scope>NUCLEOTIDE SEQUENCE [LARGE SCALE GENOMIC DNA]</scope>
    <source>
        <strain evidence="6">SARL4B</strain>
        <strain evidence="3">Type strain: SARL4B</strain>
    </source>
</reference>
<dbReference type="InterPro" id="IPR001279">
    <property type="entry name" value="Metallo-B-lactamas"/>
</dbReference>
<evidence type="ECO:0000313" key="5">
    <source>
        <dbReference type="Proteomes" id="UP000003861"/>
    </source>
</evidence>
<dbReference type="HOGENOM" id="CLU_494017_0_0_2"/>
<dbReference type="GO" id="GO:0016787">
    <property type="term" value="F:hydrolase activity"/>
    <property type="evidence" value="ECO:0007669"/>
    <property type="project" value="UniProtKB-KW"/>
</dbReference>
<proteinExistence type="predicted"/>
<dbReference type="eggNOG" id="arCOG00545">
    <property type="taxonomic scope" value="Archaea"/>
</dbReference>
<organism evidence="4 5">
    <name type="scientific">Halorhabdus tiamatea SARL4B</name>
    <dbReference type="NCBI Taxonomy" id="1033806"/>
    <lineage>
        <taxon>Archaea</taxon>
        <taxon>Methanobacteriati</taxon>
        <taxon>Methanobacteriota</taxon>
        <taxon>Stenosarchaea group</taxon>
        <taxon>Halobacteria</taxon>
        <taxon>Halobacteriales</taxon>
        <taxon>Haloarculaceae</taxon>
        <taxon>Halorhabdus</taxon>
    </lineage>
</organism>
<evidence type="ECO:0000313" key="3">
    <source>
        <dbReference type="EMBL" id="CCQ33395.1"/>
    </source>
</evidence>
<dbReference type="OrthoDB" id="326442at2157"/>
<dbReference type="GeneID" id="23800180"/>
<dbReference type="EMBL" id="HF571520">
    <property type="protein sequence ID" value="CCQ33395.1"/>
    <property type="molecule type" value="Genomic_DNA"/>
</dbReference>
<sequence>MQVSYQHANPYNGRESHLLRFHDEIHDQTTCILVDAGSGVDVDDLLEEDEYLSAILLTHAHLDHYRTLGSNLRDGAPIYATSETAAAITTRLDTDAEHADLANPGDVAAAIEPITDWTTITSDVQIHPVPAGHAPGGCGFVVRFADGDDHHHLLATGDFTTRRAAGYPGLGTDLPVDAVLLTAATNTDFRDQLTGAVGTVLKRASAGSTVLTTSSGSTGVHLAYLLAHVAGATDLTHPVTVAGRVATLWEALEYDHPGVECVPTFEDPDAVLGPGRITIAGPEVPIAGSSERLFDAIEDDAGATLVQVTSGAFDPKRSAGCMVHDYQLSNHPTEETVDSVVEALEPIHVVVTHQRGYVADQYKDKYDSFVWATDDATQYTLYDDGWSGPPWVTEATRRRVRSRRYTDAGSDIGGSFDTADIPLPTVERHDDVDLVAEGIDTARLAEDLGLDPAVLEESPVAISEERTDESVAFADGASVSDPAEEMSRSDSPENEQCPDGSTAEADDESGTDSFAEVLDRLDRIEDAVTGTRTTGTVVDAGDGVTLLRLTNESVAEDLTHGQLVELDIQTAPERDASDETGSD</sequence>
<dbReference type="InterPro" id="IPR036866">
    <property type="entry name" value="RibonucZ/Hydroxyglut_hydro"/>
</dbReference>
<dbReference type="Proteomes" id="UP000015381">
    <property type="component" value="Chromosome I"/>
</dbReference>
<dbReference type="EC" id="3.1.27.-" evidence="4"/>
<keyword evidence="4" id="KW-0378">Hydrolase</keyword>
<evidence type="ECO:0000259" key="2">
    <source>
        <dbReference type="SMART" id="SM00849"/>
    </source>
</evidence>
<gene>
    <name evidence="4" type="ORF">HLRTI_000189</name>
    <name evidence="3" type="ORF">HTIA_1261</name>
</gene>
<dbReference type="Proteomes" id="UP000003861">
    <property type="component" value="Unassembled WGS sequence"/>
</dbReference>
<feature type="domain" description="Metallo-beta-lactamase" evidence="2">
    <location>
        <begin position="28"/>
        <end position="208"/>
    </location>
</feature>
<feature type="region of interest" description="Disordered" evidence="1">
    <location>
        <begin position="459"/>
        <end position="511"/>
    </location>
</feature>
<evidence type="ECO:0000256" key="1">
    <source>
        <dbReference type="SAM" id="MobiDB-lite"/>
    </source>
</evidence>
<feature type="region of interest" description="Disordered" evidence="1">
    <location>
        <begin position="564"/>
        <end position="583"/>
    </location>
</feature>
<dbReference type="KEGG" id="hti:HTIA_1261"/>
<name>F7PNA2_9EURY</name>
<dbReference type="RefSeq" id="WP_008527493.1">
    <property type="nucleotide sequence ID" value="NC_021921.1"/>
</dbReference>
<evidence type="ECO:0000313" key="6">
    <source>
        <dbReference type="Proteomes" id="UP000015381"/>
    </source>
</evidence>
<protein>
    <submittedName>
        <fullName evidence="4">Cleavage protein</fullName>
        <ecNumber evidence="4">3.1.27.-</ecNumber>
    </submittedName>
    <submittedName>
        <fullName evidence="3">Metallo-beta-lactamase superfamily domain protein</fullName>
    </submittedName>
</protein>
<reference evidence="4 5" key="2">
    <citation type="journal article" date="2013" name="PLoS ONE">
        <title>INDIGO - INtegrated Data Warehouse of MIcrobial GenOmes with Examples from the Red Sea Extremophiles.</title>
        <authorList>
            <person name="Alam I."/>
            <person name="Antunes A."/>
            <person name="Kamau A.A."/>
            <person name="Ba Alawi W."/>
            <person name="Kalkatawi M."/>
            <person name="Stingl U."/>
            <person name="Bajic V.B."/>
        </authorList>
    </citation>
    <scope>NUCLEOTIDE SEQUENCE [LARGE SCALE GENOMIC DNA]</scope>
    <source>
        <strain evidence="4 5">SARL4B</strain>
    </source>
</reference>